<name>A0A852VF22_9BACT</name>
<evidence type="ECO:0008006" key="3">
    <source>
        <dbReference type="Google" id="ProtNLM"/>
    </source>
</evidence>
<dbReference type="EMBL" id="JACCCU010000001">
    <property type="protein sequence ID" value="NYF88192.1"/>
    <property type="molecule type" value="Genomic_DNA"/>
</dbReference>
<organism evidence="1 2">
    <name type="scientific">Tunturiibacter lichenicola</name>
    <dbReference type="NCBI Taxonomy" id="2051959"/>
    <lineage>
        <taxon>Bacteria</taxon>
        <taxon>Pseudomonadati</taxon>
        <taxon>Acidobacteriota</taxon>
        <taxon>Terriglobia</taxon>
        <taxon>Terriglobales</taxon>
        <taxon>Acidobacteriaceae</taxon>
        <taxon>Tunturiibacter</taxon>
    </lineage>
</organism>
<accession>A0A852VF22</accession>
<gene>
    <name evidence="1" type="ORF">HDF08_000259</name>
</gene>
<evidence type="ECO:0000313" key="1">
    <source>
        <dbReference type="EMBL" id="NYF88192.1"/>
    </source>
</evidence>
<protein>
    <recommendedName>
        <fullName evidence="3">Outer membrane protein beta-barrel domain-containing protein</fullName>
    </recommendedName>
</protein>
<comment type="caution">
    <text evidence="1">The sequence shown here is derived from an EMBL/GenBank/DDBJ whole genome shotgun (WGS) entry which is preliminary data.</text>
</comment>
<dbReference type="AlphaFoldDB" id="A0A852VF22"/>
<evidence type="ECO:0000313" key="2">
    <source>
        <dbReference type="Proteomes" id="UP000564385"/>
    </source>
</evidence>
<dbReference type="Proteomes" id="UP000564385">
    <property type="component" value="Unassembled WGS sequence"/>
</dbReference>
<sequence length="280" mass="30567">MQMLEEMRRRMLRLKTSGAWKLTGARRTGQRAFFGVLAAGLLMTGGTQSRAQATSSSATQPTQNTVPITNTKIALAAPATYDNKYEIYGGLNFMNFQAGQSLPNRMNLGGGEVLGTYWLPGDHWFTRAIGVGVDYRIDAGTTPVFANSGITRPTSTTGGTGINNRPLVYLNTIMAGAQYRTKYRNHYAALNFHGYGGVSHGTFDYSFKDLVVSKAEAYAATGLYSNRTKPIAALGASIDFNRSKNWAIRISPDLILEHFGTETREFFSVSGGVVYRIGKQ</sequence>
<proteinExistence type="predicted"/>
<reference evidence="1 2" key="1">
    <citation type="submission" date="2020-07" db="EMBL/GenBank/DDBJ databases">
        <title>Genomic Encyclopedia of Type Strains, Phase IV (KMG-V): Genome sequencing to study the core and pangenomes of soil and plant-associated prokaryotes.</title>
        <authorList>
            <person name="Whitman W."/>
        </authorList>
    </citation>
    <scope>NUCLEOTIDE SEQUENCE [LARGE SCALE GENOMIC DNA]</scope>
    <source>
        <strain evidence="1 2">M8UP22</strain>
    </source>
</reference>